<name>A0ABV0CWI3_9SPHN</name>
<reference evidence="2 3" key="1">
    <citation type="submission" date="2024-05" db="EMBL/GenBank/DDBJ databases">
        <authorList>
            <person name="Park S."/>
        </authorList>
    </citation>
    <scope>NUCLEOTIDE SEQUENCE [LARGE SCALE GENOMIC DNA]</scope>
    <source>
        <strain evidence="2 3">DGU5</strain>
    </source>
</reference>
<evidence type="ECO:0000256" key="1">
    <source>
        <dbReference type="SAM" id="Coils"/>
    </source>
</evidence>
<dbReference type="Proteomes" id="UP001484535">
    <property type="component" value="Unassembled WGS sequence"/>
</dbReference>
<keyword evidence="1" id="KW-0175">Coiled coil</keyword>
<accession>A0ABV0CWI3</accession>
<protein>
    <submittedName>
        <fullName evidence="2">Uncharacterized protein</fullName>
    </submittedName>
</protein>
<dbReference type="RefSeq" id="WP_346784501.1">
    <property type="nucleotide sequence ID" value="NZ_JBDLBR010000002.1"/>
</dbReference>
<comment type="caution">
    <text evidence="2">The sequence shown here is derived from an EMBL/GenBank/DDBJ whole genome shotgun (WGS) entry which is preliminary data.</text>
</comment>
<evidence type="ECO:0000313" key="2">
    <source>
        <dbReference type="EMBL" id="MEN7537051.1"/>
    </source>
</evidence>
<organism evidence="2 3">
    <name type="scientific">Aurantiacibacter flavus</name>
    <dbReference type="NCBI Taxonomy" id="3145232"/>
    <lineage>
        <taxon>Bacteria</taxon>
        <taxon>Pseudomonadati</taxon>
        <taxon>Pseudomonadota</taxon>
        <taxon>Alphaproteobacteria</taxon>
        <taxon>Sphingomonadales</taxon>
        <taxon>Erythrobacteraceae</taxon>
        <taxon>Aurantiacibacter</taxon>
    </lineage>
</organism>
<evidence type="ECO:0000313" key="3">
    <source>
        <dbReference type="Proteomes" id="UP001484535"/>
    </source>
</evidence>
<feature type="coiled-coil region" evidence="1">
    <location>
        <begin position="24"/>
        <end position="51"/>
    </location>
</feature>
<gene>
    <name evidence="2" type="ORF">ABDJ38_07675</name>
</gene>
<proteinExistence type="predicted"/>
<keyword evidence="3" id="KW-1185">Reference proteome</keyword>
<dbReference type="EMBL" id="JBDLBR010000002">
    <property type="protein sequence ID" value="MEN7537051.1"/>
    <property type="molecule type" value="Genomic_DNA"/>
</dbReference>
<sequence length="266" mass="29427">MNIHFENLLDLATEIMSLEANEDRHKMSGEWKQAKRRYEALQEEFAAERTKFIDAVLVDDESHAHALGETQTAIQGLKERADASWIPALEYLEANLLPKLEKEAGRSPSTRKFLKALPFILGAALLIGYFGTRVATAVDLGASIDSKTGIEQRASALSKALRYDHWANTKVRRGGWLKGIMLWPIEPTEEEVAAAADFAGLALEASSLATSEYGCSPLKVGYDNGYSDEELAYLQEIANRVRSESFVWQDPPVIALLDAALKIRGC</sequence>